<dbReference type="PRINTS" id="PR00080">
    <property type="entry name" value="SDRFAMILY"/>
</dbReference>
<dbReference type="PANTHER" id="PTHR44196:SF2">
    <property type="entry name" value="SHORT-CHAIN DEHYDROGENASE-RELATED"/>
    <property type="match status" value="1"/>
</dbReference>
<keyword evidence="2" id="KW-0560">Oxidoreductase</keyword>
<evidence type="ECO:0000313" key="5">
    <source>
        <dbReference type="Proteomes" id="UP000730482"/>
    </source>
</evidence>
<dbReference type="CDD" id="cd05233">
    <property type="entry name" value="SDR_c"/>
    <property type="match status" value="1"/>
</dbReference>
<evidence type="ECO:0000256" key="1">
    <source>
        <dbReference type="ARBA" id="ARBA00006484"/>
    </source>
</evidence>
<dbReference type="InterPro" id="IPR002347">
    <property type="entry name" value="SDR_fam"/>
</dbReference>
<accession>A0ABS5L7L3</accession>
<comment type="caution">
    <text evidence="4">The sequence shown here is derived from an EMBL/GenBank/DDBJ whole genome shotgun (WGS) entry which is preliminary data.</text>
</comment>
<dbReference type="SUPFAM" id="SSF51735">
    <property type="entry name" value="NAD(P)-binding Rossmann-fold domains"/>
    <property type="match status" value="1"/>
</dbReference>
<dbReference type="PRINTS" id="PR00081">
    <property type="entry name" value="GDHRDH"/>
</dbReference>
<proteinExistence type="inferred from homology"/>
<reference evidence="4 5" key="1">
    <citation type="submission" date="2020-02" db="EMBL/GenBank/DDBJ databases">
        <title>Acidophilic actinobacteria isolated from forest soil.</title>
        <authorList>
            <person name="Golinska P."/>
        </authorList>
    </citation>
    <scope>NUCLEOTIDE SEQUENCE [LARGE SCALE GENOMIC DNA]</scope>
    <source>
        <strain evidence="4 5">NL8</strain>
    </source>
</reference>
<comment type="similarity">
    <text evidence="1 3">Belongs to the short-chain dehydrogenases/reductases (SDR) family.</text>
</comment>
<keyword evidence="5" id="KW-1185">Reference proteome</keyword>
<name>A0ABS5L7L3_9ACTN</name>
<dbReference type="Proteomes" id="UP000730482">
    <property type="component" value="Unassembled WGS sequence"/>
</dbReference>
<sequence length="254" mass="27040">MTTALITGATAGIGAAFARRFAAARYDLVLVARNSERLESAATELSLLGAGKVEVLPADLATVDGRALVEDRLADPLRGVDVLVNNAGFGQGSAFLSHPVEDEEAMLDVMVRAVLRLTRAALPGMIERGKGAIINVSSVAGFVPRGTYSSAKAWVTNFSESIAAEVHGTGVRVVAVCPGFTHTEFHERADIDTADVPGWMWLQADEIVEGALRDLRRGLAVSVPSMQYKAITAVAKLVPRNLVTKVSRGMSKRW</sequence>
<evidence type="ECO:0000256" key="3">
    <source>
        <dbReference type="RuleBase" id="RU000363"/>
    </source>
</evidence>
<evidence type="ECO:0000313" key="4">
    <source>
        <dbReference type="EMBL" id="MBS2554222.1"/>
    </source>
</evidence>
<dbReference type="Pfam" id="PF00106">
    <property type="entry name" value="adh_short"/>
    <property type="match status" value="1"/>
</dbReference>
<gene>
    <name evidence="4" type="ORF">KGQ19_45945</name>
</gene>
<protein>
    <submittedName>
        <fullName evidence="4">SDR family oxidoreductase</fullName>
    </submittedName>
</protein>
<dbReference type="EMBL" id="JAAFYZ010000337">
    <property type="protein sequence ID" value="MBS2554222.1"/>
    <property type="molecule type" value="Genomic_DNA"/>
</dbReference>
<organism evidence="4 5">
    <name type="scientific">Catenulispora pinistramenti</name>
    <dbReference type="NCBI Taxonomy" id="2705254"/>
    <lineage>
        <taxon>Bacteria</taxon>
        <taxon>Bacillati</taxon>
        <taxon>Actinomycetota</taxon>
        <taxon>Actinomycetes</taxon>
        <taxon>Catenulisporales</taxon>
        <taxon>Catenulisporaceae</taxon>
        <taxon>Catenulispora</taxon>
    </lineage>
</organism>
<dbReference type="Gene3D" id="3.40.50.720">
    <property type="entry name" value="NAD(P)-binding Rossmann-like Domain"/>
    <property type="match status" value="1"/>
</dbReference>
<dbReference type="PIRSF" id="PIRSF000126">
    <property type="entry name" value="11-beta-HSD1"/>
    <property type="match status" value="1"/>
</dbReference>
<dbReference type="RefSeq" id="WP_212021479.1">
    <property type="nucleotide sequence ID" value="NZ_JAAFYZ010000337.1"/>
</dbReference>
<dbReference type="PANTHER" id="PTHR44196">
    <property type="entry name" value="DEHYDROGENASE/REDUCTASE SDR FAMILY MEMBER 7B"/>
    <property type="match status" value="1"/>
</dbReference>
<evidence type="ECO:0000256" key="2">
    <source>
        <dbReference type="ARBA" id="ARBA00023002"/>
    </source>
</evidence>
<dbReference type="InterPro" id="IPR036291">
    <property type="entry name" value="NAD(P)-bd_dom_sf"/>
</dbReference>